<comment type="caution">
    <text evidence="1">The sequence shown here is derived from an EMBL/GenBank/DDBJ whole genome shotgun (WGS) entry which is preliminary data.</text>
</comment>
<dbReference type="AlphaFoldDB" id="A0A426TU20"/>
<evidence type="ECO:0000313" key="1">
    <source>
        <dbReference type="EMBL" id="RRR68568.1"/>
    </source>
</evidence>
<dbReference type="Proteomes" id="UP000280307">
    <property type="component" value="Unassembled WGS sequence"/>
</dbReference>
<dbReference type="EMBL" id="RSAS01000710">
    <property type="protein sequence ID" value="RRR68568.1"/>
    <property type="molecule type" value="Genomic_DNA"/>
</dbReference>
<proteinExistence type="predicted"/>
<name>A0A426TU20_9CHLR</name>
<protein>
    <recommendedName>
        <fullName evidence="3">Restriction endonuclease type II NotI domain-containing protein</fullName>
    </recommendedName>
</protein>
<reference evidence="1 2" key="1">
    <citation type="submission" date="2018-12" db="EMBL/GenBank/DDBJ databases">
        <title>Genome Sequence of Candidatus Viridilinea halotolerans isolated from saline sulfide-rich spring.</title>
        <authorList>
            <person name="Grouzdev D.S."/>
            <person name="Burganskaya E.I."/>
            <person name="Krutkina M.S."/>
            <person name="Sukhacheva M.V."/>
            <person name="Gorlenko V.M."/>
        </authorList>
    </citation>
    <scope>NUCLEOTIDE SEQUENCE [LARGE SCALE GENOMIC DNA]</scope>
    <source>
        <strain evidence="1">Chok-6</strain>
    </source>
</reference>
<organism evidence="1 2">
    <name type="scientific">Candidatus Viridilinea halotolerans</name>
    <dbReference type="NCBI Taxonomy" id="2491704"/>
    <lineage>
        <taxon>Bacteria</taxon>
        <taxon>Bacillati</taxon>
        <taxon>Chloroflexota</taxon>
        <taxon>Chloroflexia</taxon>
        <taxon>Chloroflexales</taxon>
        <taxon>Chloroflexineae</taxon>
        <taxon>Oscillochloridaceae</taxon>
        <taxon>Candidatus Viridilinea</taxon>
    </lineage>
</organism>
<sequence>MPKIFELFGYPITNRNTDIEASRKLALCPFMQAMCDGGGNRHQTRIRLTVNDSLRDYFDNTISSVIPGICSISAGNDIWVVCPRRLFAAKHTGSTNPATNFALQSHERTVLLKAGLPQGKDFGIWSEVFLKQRIDETEINYHFDYVILPLTETTLLSFLQKLEVSEKDIKNELRLFTFHLRKQGYISSNIKEVHELSMRLPIIEHPLIFEIMTASTSGSDTENETDIRGAFRNAVLGRDHESPGINKRQVWGRMITQLFAKTALAAFWGGQTLWIIQDELLHNIELTTLLKTSKIITHPGNDIHLLVMGYEELSENKNALLFKKAVSGDSGLAFTGSNTFTDILLPKITPSKLEFAIALLRRPIDAIVRL</sequence>
<evidence type="ECO:0008006" key="3">
    <source>
        <dbReference type="Google" id="ProtNLM"/>
    </source>
</evidence>
<gene>
    <name evidence="1" type="ORF">EI684_17485</name>
</gene>
<evidence type="ECO:0000313" key="2">
    <source>
        <dbReference type="Proteomes" id="UP000280307"/>
    </source>
</evidence>
<accession>A0A426TU20</accession>